<protein>
    <submittedName>
        <fullName evidence="2">Uncharacterized protein</fullName>
    </submittedName>
</protein>
<dbReference type="AlphaFoldDB" id="A0A7R9BSH0"/>
<feature type="compositionally biased region" description="Low complexity" evidence="1">
    <location>
        <begin position="247"/>
        <end position="267"/>
    </location>
</feature>
<evidence type="ECO:0000313" key="2">
    <source>
        <dbReference type="EMBL" id="CAD7280420.1"/>
    </source>
</evidence>
<organism evidence="2">
    <name type="scientific">Notodromas monacha</name>
    <dbReference type="NCBI Taxonomy" id="399045"/>
    <lineage>
        <taxon>Eukaryota</taxon>
        <taxon>Metazoa</taxon>
        <taxon>Ecdysozoa</taxon>
        <taxon>Arthropoda</taxon>
        <taxon>Crustacea</taxon>
        <taxon>Oligostraca</taxon>
        <taxon>Ostracoda</taxon>
        <taxon>Podocopa</taxon>
        <taxon>Podocopida</taxon>
        <taxon>Cypridocopina</taxon>
        <taxon>Cypridoidea</taxon>
        <taxon>Cyprididae</taxon>
        <taxon>Notodromas</taxon>
    </lineage>
</organism>
<gene>
    <name evidence="2" type="ORF">NMOB1V02_LOCUS8080</name>
</gene>
<dbReference type="EMBL" id="OA884199">
    <property type="protein sequence ID" value="CAD7280420.1"/>
    <property type="molecule type" value="Genomic_DNA"/>
</dbReference>
<name>A0A7R9BSH0_9CRUS</name>
<feature type="region of interest" description="Disordered" evidence="1">
    <location>
        <begin position="211"/>
        <end position="314"/>
    </location>
</feature>
<feature type="compositionally biased region" description="Pro residues" evidence="1">
    <location>
        <begin position="229"/>
        <end position="246"/>
    </location>
</feature>
<evidence type="ECO:0000313" key="3">
    <source>
        <dbReference type="Proteomes" id="UP000678499"/>
    </source>
</evidence>
<proteinExistence type="predicted"/>
<feature type="compositionally biased region" description="Basic residues" evidence="1">
    <location>
        <begin position="293"/>
        <end position="314"/>
    </location>
</feature>
<feature type="compositionally biased region" description="Basic and acidic residues" evidence="1">
    <location>
        <begin position="1"/>
        <end position="15"/>
    </location>
</feature>
<feature type="region of interest" description="Disordered" evidence="1">
    <location>
        <begin position="1"/>
        <end position="20"/>
    </location>
</feature>
<feature type="compositionally biased region" description="Low complexity" evidence="1">
    <location>
        <begin position="219"/>
        <end position="228"/>
    </location>
</feature>
<dbReference type="Proteomes" id="UP000678499">
    <property type="component" value="Unassembled WGS sequence"/>
</dbReference>
<dbReference type="EMBL" id="CAJPEX010002162">
    <property type="protein sequence ID" value="CAG0920572.1"/>
    <property type="molecule type" value="Genomic_DNA"/>
</dbReference>
<sequence length="314" mass="34434">MSRYCSDARRNREDQGSVQVNERILAAHKRHLESKDQPRPTSLVPLSQFNLPTHLQTNPGNTVFSKPYMPMNLGEPILVHKPFHFSTDSARRKESIAQKIKRHLSNAGSKVNRSKSFYHKGVPMMLEKPRVFDDVVSQIEARRTKLGQDMSLSESSLLHPGLGLAQHQQQQHHHQKKKTDLVLTNTTGAGVGVPKKVQPPAVIRQLRHKENQSFRAKNTAAAASASSTLPPPTGRPSGKPPAPKAPPASAAAAPVSTPVPAAVASSGTDSIKRSASVHTTSDLASRGMMPRSPKAHRNSFFKGFRRKKTYSLET</sequence>
<accession>A0A7R9BSH0</accession>
<evidence type="ECO:0000256" key="1">
    <source>
        <dbReference type="SAM" id="MobiDB-lite"/>
    </source>
</evidence>
<reference evidence="2" key="1">
    <citation type="submission" date="2020-11" db="EMBL/GenBank/DDBJ databases">
        <authorList>
            <person name="Tran Van P."/>
        </authorList>
    </citation>
    <scope>NUCLEOTIDE SEQUENCE</scope>
</reference>
<keyword evidence="3" id="KW-1185">Reference proteome</keyword>